<sequence length="99" mass="10989">MKNIYLLLAIIGAVIPYLFYIQFMQVEGLNFSLFITQIFANKAASGFTADVLLATVVFWCFIFQRAKSSSAPKPLVFFVLSCTVGLSCALPAYLYANEN</sequence>
<keyword evidence="1" id="KW-0812">Transmembrane</keyword>
<dbReference type="RefSeq" id="WP_284243177.1">
    <property type="nucleotide sequence ID" value="NZ_BSST01000001.1"/>
</dbReference>
<keyword evidence="1" id="KW-1133">Transmembrane helix</keyword>
<dbReference type="Proteomes" id="UP001157186">
    <property type="component" value="Unassembled WGS sequence"/>
</dbReference>
<reference evidence="2 3" key="1">
    <citation type="submission" date="2023-03" db="EMBL/GenBank/DDBJ databases">
        <title>Draft genome sequence of Thalassotalea insulae KCTC 62186T.</title>
        <authorList>
            <person name="Sawabe T."/>
        </authorList>
    </citation>
    <scope>NUCLEOTIDE SEQUENCE [LARGE SCALE GENOMIC DNA]</scope>
    <source>
        <strain evidence="2 3">KCTC 62186</strain>
    </source>
</reference>
<protein>
    <recommendedName>
        <fullName evidence="4">DUF2834 domain-containing protein</fullName>
    </recommendedName>
</protein>
<feature type="transmembrane region" description="Helical" evidence="1">
    <location>
        <begin position="5"/>
        <end position="23"/>
    </location>
</feature>
<organism evidence="2 3">
    <name type="scientific">Thalassotalea insulae</name>
    <dbReference type="NCBI Taxonomy" id="2056778"/>
    <lineage>
        <taxon>Bacteria</taxon>
        <taxon>Pseudomonadati</taxon>
        <taxon>Pseudomonadota</taxon>
        <taxon>Gammaproteobacteria</taxon>
        <taxon>Alteromonadales</taxon>
        <taxon>Colwelliaceae</taxon>
        <taxon>Thalassotalea</taxon>
    </lineage>
</organism>
<gene>
    <name evidence="2" type="ORF">tinsulaeT_06660</name>
</gene>
<keyword evidence="1" id="KW-0472">Membrane</keyword>
<feature type="transmembrane region" description="Helical" evidence="1">
    <location>
        <begin position="75"/>
        <end position="96"/>
    </location>
</feature>
<dbReference type="InterPro" id="IPR021362">
    <property type="entry name" value="DUF2834"/>
</dbReference>
<accession>A0ABQ6GRK7</accession>
<feature type="transmembrane region" description="Helical" evidence="1">
    <location>
        <begin position="43"/>
        <end position="63"/>
    </location>
</feature>
<evidence type="ECO:0008006" key="4">
    <source>
        <dbReference type="Google" id="ProtNLM"/>
    </source>
</evidence>
<dbReference type="EMBL" id="BSST01000001">
    <property type="protein sequence ID" value="GLX77326.1"/>
    <property type="molecule type" value="Genomic_DNA"/>
</dbReference>
<evidence type="ECO:0000313" key="2">
    <source>
        <dbReference type="EMBL" id="GLX77326.1"/>
    </source>
</evidence>
<dbReference type="Pfam" id="PF11196">
    <property type="entry name" value="DUF2834"/>
    <property type="match status" value="1"/>
</dbReference>
<comment type="caution">
    <text evidence="2">The sequence shown here is derived from an EMBL/GenBank/DDBJ whole genome shotgun (WGS) entry which is preliminary data.</text>
</comment>
<evidence type="ECO:0000256" key="1">
    <source>
        <dbReference type="SAM" id="Phobius"/>
    </source>
</evidence>
<proteinExistence type="predicted"/>
<keyword evidence="3" id="KW-1185">Reference proteome</keyword>
<evidence type="ECO:0000313" key="3">
    <source>
        <dbReference type="Proteomes" id="UP001157186"/>
    </source>
</evidence>
<name>A0ABQ6GRK7_9GAMM</name>